<evidence type="ECO:0000313" key="3">
    <source>
        <dbReference type="Proteomes" id="UP000829069"/>
    </source>
</evidence>
<sequence length="112" mass="11669">MYRITVTYGQPADSEAFDRHYEQVHAPLAAQLPGLRSFTTLKGEALDDAASPWYFQANLYFADKDAALAALGSETGQAAGADIANFATGGATLAGGHETEVAVAHAAEQVAP</sequence>
<dbReference type="SUPFAM" id="SSF54909">
    <property type="entry name" value="Dimeric alpha+beta barrel"/>
    <property type="match status" value="1"/>
</dbReference>
<reference evidence="2 3" key="1">
    <citation type="submission" date="2022-03" db="EMBL/GenBank/DDBJ databases">
        <title>Isotopic signatures of nitrous oxide derived from detoxification processes.</title>
        <authorList>
            <person name="Behrendt U."/>
            <person name="Buchen C."/>
            <person name="Well R."/>
            <person name="Ulrich A."/>
            <person name="Rohe L."/>
            <person name="Kolb S."/>
            <person name="Schloter M."/>
            <person name="Horn M.A."/>
            <person name="Augustin J."/>
        </authorList>
    </citation>
    <scope>NUCLEOTIDE SEQUENCE [LARGE SCALE GENOMIC DNA]</scope>
    <source>
        <strain evidence="2 3">S4-C24</strain>
    </source>
</reference>
<keyword evidence="3" id="KW-1185">Reference proteome</keyword>
<dbReference type="InterPro" id="IPR011008">
    <property type="entry name" value="Dimeric_a/b-barrel"/>
</dbReference>
<evidence type="ECO:0000259" key="1">
    <source>
        <dbReference type="Pfam" id="PF07110"/>
    </source>
</evidence>
<dbReference type="Proteomes" id="UP000829069">
    <property type="component" value="Chromosome"/>
</dbReference>
<dbReference type="RefSeq" id="WP_241914181.1">
    <property type="nucleotide sequence ID" value="NZ_CP093326.1"/>
</dbReference>
<dbReference type="PANTHER" id="PTHR40260:SF2">
    <property type="entry name" value="BLR8190 PROTEIN"/>
    <property type="match status" value="1"/>
</dbReference>
<evidence type="ECO:0000313" key="2">
    <source>
        <dbReference type="EMBL" id="UNK46083.1"/>
    </source>
</evidence>
<dbReference type="Gene3D" id="3.30.70.100">
    <property type="match status" value="1"/>
</dbReference>
<dbReference type="NCBIfam" id="TIGR02118">
    <property type="entry name" value="EthD family reductase"/>
    <property type="match status" value="1"/>
</dbReference>
<gene>
    <name evidence="2" type="ORF">MNQ99_01500</name>
</gene>
<dbReference type="InterPro" id="IPR009799">
    <property type="entry name" value="EthD_dom"/>
</dbReference>
<organism evidence="2 3">
    <name type="scientific">Arthrobacter sulfonylureivorans</name>
    <dbReference type="NCBI Taxonomy" id="2486855"/>
    <lineage>
        <taxon>Bacteria</taxon>
        <taxon>Bacillati</taxon>
        <taxon>Actinomycetota</taxon>
        <taxon>Actinomycetes</taxon>
        <taxon>Micrococcales</taxon>
        <taxon>Micrococcaceae</taxon>
        <taxon>Arthrobacter</taxon>
    </lineage>
</organism>
<accession>A0ABY3WAB4</accession>
<dbReference type="PANTHER" id="PTHR40260">
    <property type="entry name" value="BLR8190 PROTEIN"/>
    <property type="match status" value="1"/>
</dbReference>
<proteinExistence type="predicted"/>
<dbReference type="EMBL" id="CP093326">
    <property type="protein sequence ID" value="UNK46083.1"/>
    <property type="molecule type" value="Genomic_DNA"/>
</dbReference>
<name>A0ABY3WAB4_9MICC</name>
<feature type="domain" description="EthD" evidence="1">
    <location>
        <begin position="11"/>
        <end position="88"/>
    </location>
</feature>
<dbReference type="Pfam" id="PF07110">
    <property type="entry name" value="EthD"/>
    <property type="match status" value="1"/>
</dbReference>
<protein>
    <submittedName>
        <fullName evidence="2">EthD family reductase</fullName>
    </submittedName>
</protein>